<accession>A0A1X7HFE1</accession>
<gene>
    <name evidence="1" type="ORF">SAMN05661091_2950</name>
</gene>
<reference evidence="1 2" key="1">
    <citation type="submission" date="2017-04" db="EMBL/GenBank/DDBJ databases">
        <authorList>
            <person name="Afonso C.L."/>
            <person name="Miller P.J."/>
            <person name="Scott M.A."/>
            <person name="Spackman E."/>
            <person name="Goraichik I."/>
            <person name="Dimitrov K.M."/>
            <person name="Suarez D.L."/>
            <person name="Swayne D.E."/>
        </authorList>
    </citation>
    <scope>NUCLEOTIDE SEQUENCE [LARGE SCALE GENOMIC DNA]</scope>
    <source>
        <strain evidence="1 2">N3/975</strain>
    </source>
</reference>
<dbReference type="EMBL" id="LT840184">
    <property type="protein sequence ID" value="SMF85274.1"/>
    <property type="molecule type" value="Genomic_DNA"/>
</dbReference>
<evidence type="ECO:0000313" key="1">
    <source>
        <dbReference type="EMBL" id="SMF85274.1"/>
    </source>
</evidence>
<dbReference type="AlphaFoldDB" id="A0A1X7HFE1"/>
<proteinExistence type="predicted"/>
<keyword evidence="2" id="KW-1185">Reference proteome</keyword>
<protein>
    <submittedName>
        <fullName evidence="1">Uncharacterized protein</fullName>
    </submittedName>
</protein>
<dbReference type="Proteomes" id="UP000192940">
    <property type="component" value="Chromosome I"/>
</dbReference>
<evidence type="ECO:0000313" key="2">
    <source>
        <dbReference type="Proteomes" id="UP000192940"/>
    </source>
</evidence>
<sequence length="46" mass="5402">MSHHLHIDRILGKIFIEFDNWSKHLCGRIMEKLCAKELSALIIGRK</sequence>
<name>A0A1X7HFE1_9BACL</name>
<dbReference type="STRING" id="1313296.SAMN05661091_2950"/>
<organism evidence="1 2">
    <name type="scientific">Paenibacillus uliginis N3/975</name>
    <dbReference type="NCBI Taxonomy" id="1313296"/>
    <lineage>
        <taxon>Bacteria</taxon>
        <taxon>Bacillati</taxon>
        <taxon>Bacillota</taxon>
        <taxon>Bacilli</taxon>
        <taxon>Bacillales</taxon>
        <taxon>Paenibacillaceae</taxon>
        <taxon>Paenibacillus</taxon>
    </lineage>
</organism>